<dbReference type="Pfam" id="PF00999">
    <property type="entry name" value="Na_H_Exchanger"/>
    <property type="match status" value="1"/>
</dbReference>
<sequence length="682" mass="71869">MHGCARPSRTQAISPPPRRPPGRWLRLPANPRPEHADEGDARAATVRAASMASPSFENPSLTLGLSLVAGILAQLVARHLSVPGIVVLLSAGVLLGPEALGWVRPSSLGPALQTVVGFSVSVILFEGAMSLDVRKLRREARSIQRLVTLGAAITAVGGMLAARALMGWDWVVSALFGTLVMVTGPTVINPLLRRVRVTHRVHTVLEAEGIFVDAVGAIIAVVALDMALHAEEGPWLLVSALGSRWGVGLAVGGVTGLLITLGLRQPTWVPEDLSNVFSLALVLGAFQVSNALAPESGVLAAISAGLVVGNASVPARREVLAFKEQLTVLLLGMLFILLAADMRLSQVTALGWRGVATVLVLMLVVRPVAVAASTTGSGLSRNEKAFIAWLGPRGIVAAAVASLFASRLGAEGVQEGQAVRALVFLVIGVTVVVQGLSGGRVAGWLGVRRVVPGGYVLLGANALARQVAQALQARGEPVLLVDSSDATLRRAQAEGFRVLFGNGLEERTLLRAEPEGRRGFLGLTHNEGVNLLFADRVRALQRSAPNYTALHRGHVGVSSTTVSATGGHVLFGAERDLDAWLARCEQQAVSREHWRLEAPQVQATVPPATGTLEEALLPLVLERPQGTVLFDETAVPVAGDRVDFLVAHARREEAHAWLNSHGWSLLPQELPIPNTSATLATE</sequence>
<name>A0A3A8Q945_9BACT</name>
<comment type="caution">
    <text evidence="13">The sequence shown here is derived from an EMBL/GenBank/DDBJ whole genome shotgun (WGS) entry which is preliminary data.</text>
</comment>
<keyword evidence="3" id="KW-0050">Antiport</keyword>
<evidence type="ECO:0000256" key="7">
    <source>
        <dbReference type="ARBA" id="ARBA00023065"/>
    </source>
</evidence>
<dbReference type="Proteomes" id="UP000272888">
    <property type="component" value="Unassembled WGS sequence"/>
</dbReference>
<evidence type="ECO:0000259" key="12">
    <source>
        <dbReference type="Pfam" id="PF02254"/>
    </source>
</evidence>
<reference evidence="14" key="1">
    <citation type="submission" date="2018-09" db="EMBL/GenBank/DDBJ databases">
        <authorList>
            <person name="Livingstone P.G."/>
            <person name="Whitworth D.E."/>
        </authorList>
    </citation>
    <scope>NUCLEOTIDE SEQUENCE [LARGE SCALE GENOMIC DNA]</scope>
    <source>
        <strain evidence="14">CA051B</strain>
    </source>
</reference>
<evidence type="ECO:0000256" key="3">
    <source>
        <dbReference type="ARBA" id="ARBA00022449"/>
    </source>
</evidence>
<proteinExistence type="predicted"/>
<evidence type="ECO:0000256" key="8">
    <source>
        <dbReference type="ARBA" id="ARBA00023136"/>
    </source>
</evidence>
<feature type="transmembrane region" description="Helical" evidence="10">
    <location>
        <begin position="84"/>
        <end position="102"/>
    </location>
</feature>
<keyword evidence="5 10" id="KW-0812">Transmembrane</keyword>
<keyword evidence="4" id="KW-1003">Cell membrane</keyword>
<gene>
    <name evidence="13" type="ORF">D7V93_07925</name>
</gene>
<keyword evidence="14" id="KW-1185">Reference proteome</keyword>
<dbReference type="InterPro" id="IPR006153">
    <property type="entry name" value="Cation/H_exchanger_TM"/>
</dbReference>
<dbReference type="AlphaFoldDB" id="A0A3A8Q945"/>
<feature type="domain" description="Cation/H+ exchanger transmembrane" evidence="11">
    <location>
        <begin position="67"/>
        <end position="440"/>
    </location>
</feature>
<evidence type="ECO:0000259" key="11">
    <source>
        <dbReference type="Pfam" id="PF00999"/>
    </source>
</evidence>
<dbReference type="Pfam" id="PF02254">
    <property type="entry name" value="TrkA_N"/>
    <property type="match status" value="1"/>
</dbReference>
<dbReference type="InterPro" id="IPR036291">
    <property type="entry name" value="NAD(P)-bd_dom_sf"/>
</dbReference>
<feature type="transmembrane region" description="Helical" evidence="10">
    <location>
        <begin position="350"/>
        <end position="373"/>
    </location>
</feature>
<dbReference type="PANTHER" id="PTHR32507">
    <property type="entry name" value="NA(+)/H(+) ANTIPORTER 1"/>
    <property type="match status" value="1"/>
</dbReference>
<feature type="region of interest" description="Disordered" evidence="9">
    <location>
        <begin position="1"/>
        <end position="41"/>
    </location>
</feature>
<evidence type="ECO:0000256" key="2">
    <source>
        <dbReference type="ARBA" id="ARBA00022448"/>
    </source>
</evidence>
<dbReference type="GO" id="GO:0005886">
    <property type="term" value="C:plasma membrane"/>
    <property type="evidence" value="ECO:0007669"/>
    <property type="project" value="UniProtKB-SubCell"/>
</dbReference>
<keyword evidence="8 10" id="KW-0472">Membrane</keyword>
<evidence type="ECO:0000256" key="6">
    <source>
        <dbReference type="ARBA" id="ARBA00022989"/>
    </source>
</evidence>
<keyword evidence="6 10" id="KW-1133">Transmembrane helix</keyword>
<feature type="domain" description="RCK N-terminal" evidence="12">
    <location>
        <begin position="455"/>
        <end position="543"/>
    </location>
</feature>
<dbReference type="Gene3D" id="1.20.1530.20">
    <property type="match status" value="1"/>
</dbReference>
<feature type="transmembrane region" description="Helical" evidence="10">
    <location>
        <begin position="244"/>
        <end position="263"/>
    </location>
</feature>
<evidence type="ECO:0000256" key="9">
    <source>
        <dbReference type="SAM" id="MobiDB-lite"/>
    </source>
</evidence>
<feature type="transmembrane region" description="Helical" evidence="10">
    <location>
        <begin position="204"/>
        <end position="224"/>
    </location>
</feature>
<feature type="transmembrane region" description="Helical" evidence="10">
    <location>
        <begin position="327"/>
        <end position="344"/>
    </location>
</feature>
<feature type="transmembrane region" description="Helical" evidence="10">
    <location>
        <begin position="385"/>
        <end position="406"/>
    </location>
</feature>
<evidence type="ECO:0000256" key="10">
    <source>
        <dbReference type="SAM" id="Phobius"/>
    </source>
</evidence>
<evidence type="ECO:0000256" key="1">
    <source>
        <dbReference type="ARBA" id="ARBA00004651"/>
    </source>
</evidence>
<feature type="transmembrane region" description="Helical" evidence="10">
    <location>
        <begin position="171"/>
        <end position="192"/>
    </location>
</feature>
<keyword evidence="7" id="KW-0406">Ion transport</keyword>
<evidence type="ECO:0000256" key="4">
    <source>
        <dbReference type="ARBA" id="ARBA00022475"/>
    </source>
</evidence>
<evidence type="ECO:0000313" key="14">
    <source>
        <dbReference type="Proteomes" id="UP000272888"/>
    </source>
</evidence>
<comment type="subcellular location">
    <subcellularLocation>
        <location evidence="1">Cell membrane</location>
        <topology evidence="1">Multi-pass membrane protein</topology>
    </subcellularLocation>
</comment>
<feature type="transmembrane region" description="Helical" evidence="10">
    <location>
        <begin position="108"/>
        <end position="125"/>
    </location>
</feature>
<dbReference type="SUPFAM" id="SSF51735">
    <property type="entry name" value="NAD(P)-binding Rossmann-fold domains"/>
    <property type="match status" value="1"/>
</dbReference>
<dbReference type="Gene3D" id="3.40.50.720">
    <property type="entry name" value="NAD(P)-binding Rossmann-like Domain"/>
    <property type="match status" value="1"/>
</dbReference>
<dbReference type="InterPro" id="IPR038770">
    <property type="entry name" value="Na+/solute_symporter_sf"/>
</dbReference>
<feature type="transmembrane region" description="Helical" evidence="10">
    <location>
        <begin position="275"/>
        <end position="292"/>
    </location>
</feature>
<evidence type="ECO:0000256" key="5">
    <source>
        <dbReference type="ARBA" id="ARBA00022692"/>
    </source>
</evidence>
<dbReference type="PANTHER" id="PTHR32507:SF0">
    <property type="entry name" value="NA(+)_H(+) ANTIPORTER 2-RELATED"/>
    <property type="match status" value="1"/>
</dbReference>
<dbReference type="GO" id="GO:1902600">
    <property type="term" value="P:proton transmembrane transport"/>
    <property type="evidence" value="ECO:0007669"/>
    <property type="project" value="InterPro"/>
</dbReference>
<feature type="transmembrane region" description="Helical" evidence="10">
    <location>
        <begin position="418"/>
        <end position="439"/>
    </location>
</feature>
<keyword evidence="2" id="KW-0813">Transport</keyword>
<organism evidence="13 14">
    <name type="scientific">Corallococcus llansteffanensis</name>
    <dbReference type="NCBI Taxonomy" id="2316731"/>
    <lineage>
        <taxon>Bacteria</taxon>
        <taxon>Pseudomonadati</taxon>
        <taxon>Myxococcota</taxon>
        <taxon>Myxococcia</taxon>
        <taxon>Myxococcales</taxon>
        <taxon>Cystobacterineae</taxon>
        <taxon>Myxococcaceae</taxon>
        <taxon>Corallococcus</taxon>
    </lineage>
</organism>
<dbReference type="InterPro" id="IPR003148">
    <property type="entry name" value="RCK_N"/>
</dbReference>
<dbReference type="GO" id="GO:0006813">
    <property type="term" value="P:potassium ion transport"/>
    <property type="evidence" value="ECO:0007669"/>
    <property type="project" value="InterPro"/>
</dbReference>
<dbReference type="GO" id="GO:0015297">
    <property type="term" value="F:antiporter activity"/>
    <property type="evidence" value="ECO:0007669"/>
    <property type="project" value="UniProtKB-KW"/>
</dbReference>
<feature type="compositionally biased region" description="Basic and acidic residues" evidence="9">
    <location>
        <begin position="32"/>
        <end position="41"/>
    </location>
</feature>
<feature type="transmembrane region" description="Helical" evidence="10">
    <location>
        <begin position="146"/>
        <end position="165"/>
    </location>
</feature>
<evidence type="ECO:0000313" key="13">
    <source>
        <dbReference type="EMBL" id="RKH64071.1"/>
    </source>
</evidence>
<dbReference type="EMBL" id="RAWB01000055">
    <property type="protein sequence ID" value="RKH64071.1"/>
    <property type="molecule type" value="Genomic_DNA"/>
</dbReference>
<protein>
    <submittedName>
        <fullName evidence="13">Sodium:proton exchanger</fullName>
    </submittedName>
</protein>
<accession>A0A3A8Q945</accession>